<keyword evidence="1 4" id="KW-0547">Nucleotide-binding</keyword>
<organism evidence="7 8">
    <name type="scientific">Neptuniibacter caesariensis</name>
    <dbReference type="NCBI Taxonomy" id="207954"/>
    <lineage>
        <taxon>Bacteria</taxon>
        <taxon>Pseudomonadati</taxon>
        <taxon>Pseudomonadota</taxon>
        <taxon>Gammaproteobacteria</taxon>
        <taxon>Oceanospirillales</taxon>
        <taxon>Oceanospirillaceae</taxon>
        <taxon>Neptuniibacter</taxon>
    </lineage>
</organism>
<dbReference type="OrthoDB" id="9784461at2"/>
<gene>
    <name evidence="7" type="ORF">MED92_01569</name>
</gene>
<dbReference type="PANTHER" id="PTHR30448">
    <property type="entry name" value="RNASE ADAPTER PROTEIN RAPZ"/>
    <property type="match status" value="1"/>
</dbReference>
<evidence type="ECO:0000256" key="1">
    <source>
        <dbReference type="ARBA" id="ARBA00022741"/>
    </source>
</evidence>
<dbReference type="AlphaFoldDB" id="A0A7U8GSA4"/>
<dbReference type="InterPro" id="IPR005337">
    <property type="entry name" value="RapZ-like"/>
</dbReference>
<evidence type="ECO:0000313" key="8">
    <source>
        <dbReference type="Proteomes" id="UP000002171"/>
    </source>
</evidence>
<evidence type="ECO:0000313" key="7">
    <source>
        <dbReference type="EMBL" id="EAR61057.1"/>
    </source>
</evidence>
<dbReference type="Gene3D" id="3.40.50.300">
    <property type="entry name" value="P-loop containing nucleotide triphosphate hydrolases"/>
    <property type="match status" value="1"/>
</dbReference>
<sequence length="285" mass="32649">MKLVVISGRSGSGKSTALQALEDIGFYCIDNLPALLLPDLVQQMISEPSHPDKIAVSIDARNLLSNLSKFPQILEQLRAERWAEYEVIYLDSSEATLLKRYSSTRRKHPLSNETKNLQQSIQSEAELLEPIASLADIRIDTTRLSLYDLRDTVKLRVAKRKEQILSVQFESFGFKHGVPLDVDFVFDVRVLPNPHWIPELRQYTGQQKPVQEFLGNEPEVSEMISEITEFLEKWLPRFAKNNRSYITIGIGCTGGQHRSVYICEQLTSHFSQLMDNVHVRHRELT</sequence>
<feature type="binding site" evidence="4">
    <location>
        <begin position="8"/>
        <end position="15"/>
    </location>
    <ligand>
        <name>ATP</name>
        <dbReference type="ChEBI" id="CHEBI:30616"/>
    </ligand>
</feature>
<proteinExistence type="inferred from homology"/>
<evidence type="ECO:0008006" key="9">
    <source>
        <dbReference type="Google" id="ProtNLM"/>
    </source>
</evidence>
<keyword evidence="8" id="KW-1185">Reference proteome</keyword>
<keyword evidence="3 4" id="KW-0342">GTP-binding</keyword>
<dbReference type="Pfam" id="PF22740">
    <property type="entry name" value="PapZ_C"/>
    <property type="match status" value="1"/>
</dbReference>
<keyword evidence="2 4" id="KW-0067">ATP-binding</keyword>
<dbReference type="PANTHER" id="PTHR30448:SF0">
    <property type="entry name" value="RNASE ADAPTER PROTEIN RAPZ"/>
    <property type="match status" value="1"/>
</dbReference>
<dbReference type="SUPFAM" id="SSF52540">
    <property type="entry name" value="P-loop containing nucleoside triphosphate hydrolases"/>
    <property type="match status" value="1"/>
</dbReference>
<dbReference type="RefSeq" id="WP_007022333.1">
    <property type="nucleotide sequence ID" value="NZ_CH724127.1"/>
</dbReference>
<dbReference type="NCBIfam" id="NF003828">
    <property type="entry name" value="PRK05416.1"/>
    <property type="match status" value="1"/>
</dbReference>
<dbReference type="InterPro" id="IPR027417">
    <property type="entry name" value="P-loop_NTPase"/>
</dbReference>
<feature type="domain" description="RapZ-like N-terminal" evidence="5">
    <location>
        <begin position="1"/>
        <end position="157"/>
    </location>
</feature>
<name>A0A7U8GSA4_NEPCE</name>
<dbReference type="EMBL" id="AAOW01000011">
    <property type="protein sequence ID" value="EAR61057.1"/>
    <property type="molecule type" value="Genomic_DNA"/>
</dbReference>
<dbReference type="Proteomes" id="UP000002171">
    <property type="component" value="Unassembled WGS sequence"/>
</dbReference>
<dbReference type="GO" id="GO:0005525">
    <property type="term" value="F:GTP binding"/>
    <property type="evidence" value="ECO:0007669"/>
    <property type="project" value="UniProtKB-UniRule"/>
</dbReference>
<evidence type="ECO:0000256" key="4">
    <source>
        <dbReference type="HAMAP-Rule" id="MF_00636"/>
    </source>
</evidence>
<dbReference type="HAMAP" id="MF_00636">
    <property type="entry name" value="RapZ_like"/>
    <property type="match status" value="1"/>
</dbReference>
<dbReference type="Pfam" id="PF03668">
    <property type="entry name" value="RapZ-like_N"/>
    <property type="match status" value="1"/>
</dbReference>
<dbReference type="GO" id="GO:0005524">
    <property type="term" value="F:ATP binding"/>
    <property type="evidence" value="ECO:0007669"/>
    <property type="project" value="UniProtKB-UniRule"/>
</dbReference>
<dbReference type="PIRSF" id="PIRSF005052">
    <property type="entry name" value="P-loopkin"/>
    <property type="match status" value="1"/>
</dbReference>
<feature type="binding site" evidence="4">
    <location>
        <begin position="59"/>
        <end position="62"/>
    </location>
    <ligand>
        <name>GTP</name>
        <dbReference type="ChEBI" id="CHEBI:37565"/>
    </ligand>
</feature>
<dbReference type="InterPro" id="IPR053931">
    <property type="entry name" value="RapZ_C"/>
</dbReference>
<comment type="caution">
    <text evidence="7">The sequence shown here is derived from an EMBL/GenBank/DDBJ whole genome shotgun (WGS) entry which is preliminary data.</text>
</comment>
<feature type="domain" description="RapZ C-terminal" evidence="6">
    <location>
        <begin position="166"/>
        <end position="284"/>
    </location>
</feature>
<protein>
    <recommendedName>
        <fullName evidence="9">Nucleotide-binding protein</fullName>
    </recommendedName>
</protein>
<evidence type="ECO:0000259" key="6">
    <source>
        <dbReference type="Pfam" id="PF22740"/>
    </source>
</evidence>
<evidence type="ECO:0000256" key="2">
    <source>
        <dbReference type="ARBA" id="ARBA00022840"/>
    </source>
</evidence>
<reference evidence="7 8" key="1">
    <citation type="submission" date="2006-02" db="EMBL/GenBank/DDBJ databases">
        <authorList>
            <person name="Pinhassi J."/>
            <person name="Pedros-Alio C."/>
            <person name="Ferriera S."/>
            <person name="Johnson J."/>
            <person name="Kravitz S."/>
            <person name="Halpern A."/>
            <person name="Remington K."/>
            <person name="Beeson K."/>
            <person name="Tran B."/>
            <person name="Rogers Y.-H."/>
            <person name="Friedman R."/>
            <person name="Venter J.C."/>
        </authorList>
    </citation>
    <scope>NUCLEOTIDE SEQUENCE [LARGE SCALE GENOMIC DNA]</scope>
    <source>
        <strain evidence="7 8">MED92</strain>
    </source>
</reference>
<evidence type="ECO:0000259" key="5">
    <source>
        <dbReference type="Pfam" id="PF03668"/>
    </source>
</evidence>
<accession>A0A7U8GSA4</accession>
<dbReference type="InterPro" id="IPR053930">
    <property type="entry name" value="RapZ-like_N"/>
</dbReference>
<evidence type="ECO:0000256" key="3">
    <source>
        <dbReference type="ARBA" id="ARBA00023134"/>
    </source>
</evidence>